<gene>
    <name evidence="2" type="ORF">RhiirC2_564258</name>
</gene>
<proteinExistence type="predicted"/>
<comment type="caution">
    <text evidence="2">The sequence shown here is derived from an EMBL/GenBank/DDBJ whole genome shotgun (WGS) entry which is preliminary data.</text>
</comment>
<feature type="transmembrane region" description="Helical" evidence="1">
    <location>
        <begin position="9"/>
        <end position="29"/>
    </location>
</feature>
<evidence type="ECO:0000256" key="1">
    <source>
        <dbReference type="SAM" id="Phobius"/>
    </source>
</evidence>
<dbReference type="Proteomes" id="UP000233469">
    <property type="component" value="Unassembled WGS sequence"/>
</dbReference>
<evidence type="ECO:0000313" key="2">
    <source>
        <dbReference type="EMBL" id="PKK67710.1"/>
    </source>
</evidence>
<protein>
    <submittedName>
        <fullName evidence="2">Uncharacterized protein</fullName>
    </submittedName>
</protein>
<dbReference type="AlphaFoldDB" id="A0A2N1N1I3"/>
<sequence length="60" mass="7263">MVRVRQKKIFYISFLPTFSINFNSCYFFSSSRNIKKYQNLQKSKSIRGKIFLIYFLFSGM</sequence>
<keyword evidence="1" id="KW-0812">Transmembrane</keyword>
<dbReference type="EMBL" id="LLXL01000926">
    <property type="protein sequence ID" value="PKK67710.1"/>
    <property type="molecule type" value="Genomic_DNA"/>
</dbReference>
<keyword evidence="1" id="KW-1133">Transmembrane helix</keyword>
<reference evidence="2 3" key="1">
    <citation type="submission" date="2016-04" db="EMBL/GenBank/DDBJ databases">
        <title>Genome analyses suggest a sexual origin of heterokaryosis in a supposedly ancient asexual fungus.</title>
        <authorList>
            <person name="Ropars J."/>
            <person name="Sedzielewska K."/>
            <person name="Noel J."/>
            <person name="Charron P."/>
            <person name="Farinelli L."/>
            <person name="Marton T."/>
            <person name="Kruger M."/>
            <person name="Pelin A."/>
            <person name="Brachmann A."/>
            <person name="Corradi N."/>
        </authorList>
    </citation>
    <scope>NUCLEOTIDE SEQUENCE [LARGE SCALE GENOMIC DNA]</scope>
    <source>
        <strain evidence="2 3">C2</strain>
    </source>
</reference>
<reference evidence="2 3" key="2">
    <citation type="submission" date="2017-10" db="EMBL/GenBank/DDBJ databases">
        <title>Extensive intraspecific genome diversity in a model arbuscular mycorrhizal fungus.</title>
        <authorList>
            <person name="Chen E.C.H."/>
            <person name="Morin E."/>
            <person name="Baudet D."/>
            <person name="Noel J."/>
            <person name="Ndikumana S."/>
            <person name="Charron P."/>
            <person name="St-Onge C."/>
            <person name="Giorgi J."/>
            <person name="Grigoriev I.V."/>
            <person name="Roux C."/>
            <person name="Martin F.M."/>
            <person name="Corradi N."/>
        </authorList>
    </citation>
    <scope>NUCLEOTIDE SEQUENCE [LARGE SCALE GENOMIC DNA]</scope>
    <source>
        <strain evidence="2 3">C2</strain>
    </source>
</reference>
<name>A0A2N1N1I3_9GLOM</name>
<organism evidence="2 3">
    <name type="scientific">Rhizophagus irregularis</name>
    <dbReference type="NCBI Taxonomy" id="588596"/>
    <lineage>
        <taxon>Eukaryota</taxon>
        <taxon>Fungi</taxon>
        <taxon>Fungi incertae sedis</taxon>
        <taxon>Mucoromycota</taxon>
        <taxon>Glomeromycotina</taxon>
        <taxon>Glomeromycetes</taxon>
        <taxon>Glomerales</taxon>
        <taxon>Glomeraceae</taxon>
        <taxon>Rhizophagus</taxon>
    </lineage>
</organism>
<accession>A0A2N1N1I3</accession>
<keyword evidence="1" id="KW-0472">Membrane</keyword>
<evidence type="ECO:0000313" key="3">
    <source>
        <dbReference type="Proteomes" id="UP000233469"/>
    </source>
</evidence>